<dbReference type="STRING" id="1715691.TA5113_02031"/>
<keyword evidence="1" id="KW-0812">Transmembrane</keyword>
<feature type="transmembrane region" description="Helical" evidence="1">
    <location>
        <begin position="42"/>
        <end position="60"/>
    </location>
</feature>
<evidence type="ECO:0000256" key="1">
    <source>
        <dbReference type="SAM" id="Phobius"/>
    </source>
</evidence>
<gene>
    <name evidence="3" type="ORF">TA5114_01995</name>
</gene>
<dbReference type="EMBL" id="CYUE01000020">
    <property type="protein sequence ID" value="CUK26188.1"/>
    <property type="molecule type" value="Genomic_DNA"/>
</dbReference>
<keyword evidence="1" id="KW-0472">Membrane</keyword>
<evidence type="ECO:0000313" key="4">
    <source>
        <dbReference type="Proteomes" id="UP000051184"/>
    </source>
</evidence>
<protein>
    <submittedName>
        <fullName evidence="3">Tripartite tricarboxylate transporter TctB family protein</fullName>
    </submittedName>
</protein>
<keyword evidence="1" id="KW-1133">Transmembrane helix</keyword>
<evidence type="ECO:0000313" key="3">
    <source>
        <dbReference type="EMBL" id="CUK26188.1"/>
    </source>
</evidence>
<sequence length="152" mass="16594">MSRHLNERVFVLLALLLSAVALYRSSLTLSFSDVGSAHSPVFFPQIILVLWIGLTVIALGQTLMQSVKAQPIDGVFRLIILVAASIAYTNLLTMYGFFLTSALFTLICLPVFGMRHPAILTGYAIAVPGALVLLFNHVLGMPLPTSPFTHYF</sequence>
<dbReference type="AlphaFoldDB" id="A0A0P1IRE4"/>
<feature type="transmembrane region" description="Helical" evidence="1">
    <location>
        <begin position="72"/>
        <end position="88"/>
    </location>
</feature>
<feature type="transmembrane region" description="Helical" evidence="1">
    <location>
        <begin position="120"/>
        <end position="139"/>
    </location>
</feature>
<dbReference type="Pfam" id="PF07331">
    <property type="entry name" value="TctB"/>
    <property type="match status" value="1"/>
</dbReference>
<feature type="domain" description="DUF1468" evidence="2">
    <location>
        <begin position="10"/>
        <end position="144"/>
    </location>
</feature>
<reference evidence="4" key="1">
    <citation type="submission" date="2015-09" db="EMBL/GenBank/DDBJ databases">
        <authorList>
            <person name="Rodrigo-Torres Lidia"/>
            <person name="Arahal R.David."/>
        </authorList>
    </citation>
    <scope>NUCLEOTIDE SEQUENCE [LARGE SCALE GENOMIC DNA]</scope>
    <source>
        <strain evidence="4">CECT 5114</strain>
    </source>
</reference>
<name>A0A0P1IRE4_9RHOB</name>
<dbReference type="Proteomes" id="UP000051184">
    <property type="component" value="Unassembled WGS sequence"/>
</dbReference>
<keyword evidence="4" id="KW-1185">Reference proteome</keyword>
<proteinExistence type="predicted"/>
<accession>A0A0P1IRE4</accession>
<dbReference type="RefSeq" id="WP_058315116.1">
    <property type="nucleotide sequence ID" value="NZ_CYTO01000020.1"/>
</dbReference>
<dbReference type="InterPro" id="IPR009936">
    <property type="entry name" value="DUF1468"/>
</dbReference>
<dbReference type="OrthoDB" id="7869580at2"/>
<evidence type="ECO:0000259" key="2">
    <source>
        <dbReference type="Pfam" id="PF07331"/>
    </source>
</evidence>
<organism evidence="3 4">
    <name type="scientific">Cognatishimia activa</name>
    <dbReference type="NCBI Taxonomy" id="1715691"/>
    <lineage>
        <taxon>Bacteria</taxon>
        <taxon>Pseudomonadati</taxon>
        <taxon>Pseudomonadota</taxon>
        <taxon>Alphaproteobacteria</taxon>
        <taxon>Rhodobacterales</taxon>
        <taxon>Paracoccaceae</taxon>
        <taxon>Cognatishimia</taxon>
    </lineage>
</organism>